<name>A0ABT5VK70_9BACI</name>
<evidence type="ECO:0000256" key="1">
    <source>
        <dbReference type="SAM" id="Phobius"/>
    </source>
</evidence>
<reference evidence="2" key="1">
    <citation type="submission" date="2024-05" db="EMBL/GenBank/DDBJ databases">
        <title>Alkalihalobacillus sp. strain MEB203 novel alkaliphilic bacterium from Lonar Lake, India.</title>
        <authorList>
            <person name="Joshi A."/>
            <person name="Thite S."/>
            <person name="Mengade P."/>
        </authorList>
    </citation>
    <scope>NUCLEOTIDE SEQUENCE</scope>
    <source>
        <strain evidence="2">MEB 203</strain>
    </source>
</reference>
<feature type="transmembrane region" description="Helical" evidence="1">
    <location>
        <begin position="21"/>
        <end position="48"/>
    </location>
</feature>
<gene>
    <name evidence="2" type="ORF">N7Z68_19860</name>
</gene>
<dbReference type="RefSeq" id="WP_275120208.1">
    <property type="nucleotide sequence ID" value="NZ_JAOTPO010000018.1"/>
</dbReference>
<proteinExistence type="predicted"/>
<sequence>MAKEKQEHVTFTKEEKMKAMNIGSFGCTGCGCIPPALTAGVILLIVYIF</sequence>
<evidence type="ECO:0008006" key="4">
    <source>
        <dbReference type="Google" id="ProtNLM"/>
    </source>
</evidence>
<protein>
    <recommendedName>
        <fullName evidence="4">Bacteriocin</fullName>
    </recommendedName>
</protein>
<keyword evidence="1" id="KW-1133">Transmembrane helix</keyword>
<dbReference type="Proteomes" id="UP001148125">
    <property type="component" value="Unassembled WGS sequence"/>
</dbReference>
<dbReference type="EMBL" id="JAOTPO010000018">
    <property type="protein sequence ID" value="MDE5415606.1"/>
    <property type="molecule type" value="Genomic_DNA"/>
</dbReference>
<accession>A0ABT5VK70</accession>
<evidence type="ECO:0000313" key="2">
    <source>
        <dbReference type="EMBL" id="MDE5415606.1"/>
    </source>
</evidence>
<keyword evidence="1" id="KW-0472">Membrane</keyword>
<keyword evidence="1" id="KW-0812">Transmembrane</keyword>
<comment type="caution">
    <text evidence="2">The sequence shown here is derived from an EMBL/GenBank/DDBJ whole genome shotgun (WGS) entry which is preliminary data.</text>
</comment>
<dbReference type="PROSITE" id="PS51257">
    <property type="entry name" value="PROKAR_LIPOPROTEIN"/>
    <property type="match status" value="1"/>
</dbReference>
<organism evidence="2 3">
    <name type="scientific">Alkalihalobacterium chitinilyticum</name>
    <dbReference type="NCBI Taxonomy" id="2980103"/>
    <lineage>
        <taxon>Bacteria</taxon>
        <taxon>Bacillati</taxon>
        <taxon>Bacillota</taxon>
        <taxon>Bacilli</taxon>
        <taxon>Bacillales</taxon>
        <taxon>Bacillaceae</taxon>
        <taxon>Alkalihalobacterium</taxon>
    </lineage>
</organism>
<evidence type="ECO:0000313" key="3">
    <source>
        <dbReference type="Proteomes" id="UP001148125"/>
    </source>
</evidence>
<keyword evidence="3" id="KW-1185">Reference proteome</keyword>